<dbReference type="CDD" id="cd00130">
    <property type="entry name" value="PAS"/>
    <property type="match status" value="1"/>
</dbReference>
<keyword evidence="3" id="KW-1185">Reference proteome</keyword>
<accession>A0ABV2NGZ1</accession>
<name>A0ABV2NGZ1_9HYPH</name>
<reference evidence="2 3" key="1">
    <citation type="submission" date="2024-06" db="EMBL/GenBank/DDBJ databases">
        <title>Genomics of switchgrass bacterial isolates.</title>
        <authorList>
            <person name="Shade A."/>
        </authorList>
    </citation>
    <scope>NUCLEOTIDE SEQUENCE [LARGE SCALE GENOMIC DNA]</scope>
    <source>
        <strain evidence="2 3">PvP084</strain>
    </source>
</reference>
<feature type="domain" description="PAS fold-3" evidence="1">
    <location>
        <begin position="55"/>
        <end position="111"/>
    </location>
</feature>
<dbReference type="RefSeq" id="WP_012321310.1">
    <property type="nucleotide sequence ID" value="NZ_BJXP01000032.1"/>
</dbReference>
<dbReference type="SUPFAM" id="SSF55785">
    <property type="entry name" value="PYP-like sensor domain (PAS domain)"/>
    <property type="match status" value="1"/>
</dbReference>
<comment type="caution">
    <text evidence="2">The sequence shown here is derived from an EMBL/GenBank/DDBJ whole genome shotgun (WGS) entry which is preliminary data.</text>
</comment>
<gene>
    <name evidence="2" type="ORF">ABIC20_003077</name>
</gene>
<dbReference type="Gene3D" id="2.10.70.100">
    <property type="match status" value="1"/>
</dbReference>
<dbReference type="InterPro" id="IPR013655">
    <property type="entry name" value="PAS_fold_3"/>
</dbReference>
<sequence length="200" mass="20613">MALTSTAADALQAAGFVGVWDTDVRAGRSVLDSGAASLMAGDPGLAGTPLPLDAALGRIHPADRDWVFGRIRHVRHTGGPVSLEFRVVTGTGETRWILNRGCLSPDSDGRLHGRGAYIDVTDLHRHGIRAAVVTGSTNGATSGATNGTMSGAASGADLNAAADHGIQIHAALERHGDPYLRSVSGMLLLGIGRALARRDP</sequence>
<evidence type="ECO:0000313" key="2">
    <source>
        <dbReference type="EMBL" id="MET3865768.1"/>
    </source>
</evidence>
<dbReference type="InterPro" id="IPR035965">
    <property type="entry name" value="PAS-like_dom_sf"/>
</dbReference>
<evidence type="ECO:0000313" key="3">
    <source>
        <dbReference type="Proteomes" id="UP001549119"/>
    </source>
</evidence>
<dbReference type="Proteomes" id="UP001549119">
    <property type="component" value="Unassembled WGS sequence"/>
</dbReference>
<dbReference type="Gene3D" id="3.30.450.20">
    <property type="entry name" value="PAS domain"/>
    <property type="match status" value="1"/>
</dbReference>
<protein>
    <recommendedName>
        <fullName evidence="1">PAS fold-3 domain-containing protein</fullName>
    </recommendedName>
</protein>
<dbReference type="InterPro" id="IPR000014">
    <property type="entry name" value="PAS"/>
</dbReference>
<dbReference type="GeneID" id="6140449"/>
<dbReference type="EMBL" id="JBEPNW010000002">
    <property type="protein sequence ID" value="MET3865768.1"/>
    <property type="molecule type" value="Genomic_DNA"/>
</dbReference>
<organism evidence="2 3">
    <name type="scientific">Methylobacterium radiotolerans</name>
    <dbReference type="NCBI Taxonomy" id="31998"/>
    <lineage>
        <taxon>Bacteria</taxon>
        <taxon>Pseudomonadati</taxon>
        <taxon>Pseudomonadota</taxon>
        <taxon>Alphaproteobacteria</taxon>
        <taxon>Hyphomicrobiales</taxon>
        <taxon>Methylobacteriaceae</taxon>
        <taxon>Methylobacterium</taxon>
    </lineage>
</organism>
<dbReference type="Pfam" id="PF08447">
    <property type="entry name" value="PAS_3"/>
    <property type="match status" value="1"/>
</dbReference>
<evidence type="ECO:0000259" key="1">
    <source>
        <dbReference type="Pfam" id="PF08447"/>
    </source>
</evidence>
<proteinExistence type="predicted"/>